<dbReference type="Gene3D" id="3.30.470.10">
    <property type="match status" value="1"/>
</dbReference>
<accession>A0A9Q4AM99</accession>
<dbReference type="EMBL" id="JAMWDU010000002">
    <property type="protein sequence ID" value="MCP8886699.1"/>
    <property type="molecule type" value="Genomic_DNA"/>
</dbReference>
<dbReference type="SUPFAM" id="SSF56752">
    <property type="entry name" value="D-aminoacid aminotransferase-like PLP-dependent enzymes"/>
    <property type="match status" value="1"/>
</dbReference>
<sequence>MFTPGTVLLHDNLTPQGQNLLFTQPREVLVAHDATTARHALARLAVAHAQGLWVAGYFAYELGFLFEDRLAPLLAQRSATPLLWLGLYEAPQPLSCAEVAAMLDAAGEGRAVGIAPKLDRAAYGEAFAQVKDFIAAGDTYQVNLTMKAGFRLEGDPLGLYRTLAHSQRTAYGAYIEASDHVVLSRSPELFVSGTGDVLRARPMKGTQKRGRTLAEDAQGRALLAADEKNRAENLMIVDLLRNDLGRIAETGSVKVTDLFTVETYRSLHTMTSGILARKQPGVDFGMVLENLFPCGSITGAPKLRSMEIIHALEQGPRGLYTGAIGYLAPNGDFAFNVAIRTAVIDAAGQGEIGIGGGIVADSVLEDEYEEALLKLNFLSDPAPPVTLIETFKWTPDGGFDFEARHLDRLEASARYFMLEMTRAGAAEVLAAASRDWTGPMRVRLTLSDAGFVLTAVPLPPSPESFRFGIAEEKLDAGSVWLAHKTTNRAFYDNPRQVAHDERGLDELVFRNTRGELTEGSFTNLFIERNGRLLTPPLSSGLLPGTLRAELIATGKADEQVLTLADLAGAEAIWLGNSVRGLVRAQWIDREDHIS</sequence>
<dbReference type="Pfam" id="PF01063">
    <property type="entry name" value="Aminotran_4"/>
    <property type="match status" value="1"/>
</dbReference>
<dbReference type="InterPro" id="IPR015890">
    <property type="entry name" value="Chorismate_C"/>
</dbReference>
<keyword evidence="3" id="KW-0032">Aminotransferase</keyword>
<dbReference type="Gene3D" id="3.20.10.10">
    <property type="entry name" value="D-amino Acid Aminotransferase, subunit A, domain 2"/>
    <property type="match status" value="1"/>
</dbReference>
<dbReference type="PANTHER" id="PTHR11236:SF50">
    <property type="entry name" value="AMINODEOXYCHORISMATE SYNTHASE COMPONENT 1"/>
    <property type="match status" value="1"/>
</dbReference>
<dbReference type="InterPro" id="IPR043131">
    <property type="entry name" value="BCAT-like_N"/>
</dbReference>
<organism evidence="3 4">
    <name type="scientific">Devosia ureilytica</name>
    <dbReference type="NCBI Taxonomy" id="2952754"/>
    <lineage>
        <taxon>Bacteria</taxon>
        <taxon>Pseudomonadati</taxon>
        <taxon>Pseudomonadota</taxon>
        <taxon>Alphaproteobacteria</taxon>
        <taxon>Hyphomicrobiales</taxon>
        <taxon>Devosiaceae</taxon>
        <taxon>Devosia</taxon>
    </lineage>
</organism>
<dbReference type="PANTHER" id="PTHR11236">
    <property type="entry name" value="AMINOBENZOATE/ANTHRANILATE SYNTHASE"/>
    <property type="match status" value="1"/>
</dbReference>
<keyword evidence="4" id="KW-1185">Reference proteome</keyword>
<evidence type="ECO:0000313" key="4">
    <source>
        <dbReference type="Proteomes" id="UP001060275"/>
    </source>
</evidence>
<dbReference type="InterPro" id="IPR005801">
    <property type="entry name" value="ADC_synthase"/>
</dbReference>
<dbReference type="InterPro" id="IPR036038">
    <property type="entry name" value="Aminotransferase-like"/>
</dbReference>
<dbReference type="InterPro" id="IPR043132">
    <property type="entry name" value="BCAT-like_C"/>
</dbReference>
<dbReference type="GO" id="GO:0009396">
    <property type="term" value="P:folic acid-containing compound biosynthetic process"/>
    <property type="evidence" value="ECO:0007669"/>
    <property type="project" value="InterPro"/>
</dbReference>
<proteinExistence type="predicted"/>
<dbReference type="SUPFAM" id="SSF56322">
    <property type="entry name" value="ADC synthase"/>
    <property type="match status" value="1"/>
</dbReference>
<evidence type="ECO:0000313" key="3">
    <source>
        <dbReference type="EMBL" id="MCP8886699.1"/>
    </source>
</evidence>
<protein>
    <recommendedName>
        <fullName evidence="1">Probable branched-chain-amino-acid aminotransferase</fullName>
    </recommendedName>
</protein>
<keyword evidence="3" id="KW-0808">Transferase</keyword>
<dbReference type="GO" id="GO:0046820">
    <property type="term" value="F:4-amino-4-deoxychorismate synthase activity"/>
    <property type="evidence" value="ECO:0007669"/>
    <property type="project" value="TreeGrafter"/>
</dbReference>
<dbReference type="InterPro" id="IPR005802">
    <property type="entry name" value="ADC_synth_comp_1"/>
</dbReference>
<dbReference type="Gene3D" id="3.60.120.10">
    <property type="entry name" value="Anthranilate synthase"/>
    <property type="match status" value="1"/>
</dbReference>
<gene>
    <name evidence="3" type="primary">pabB</name>
    <name evidence="3" type="ORF">NF348_06250</name>
</gene>
<evidence type="ECO:0000259" key="2">
    <source>
        <dbReference type="Pfam" id="PF00425"/>
    </source>
</evidence>
<evidence type="ECO:0000256" key="1">
    <source>
        <dbReference type="ARBA" id="ARBA00014472"/>
    </source>
</evidence>
<dbReference type="InterPro" id="IPR019999">
    <property type="entry name" value="Anth_synth_I-like"/>
</dbReference>
<dbReference type="AlphaFoldDB" id="A0A9Q4AM99"/>
<dbReference type="Pfam" id="PF00425">
    <property type="entry name" value="Chorismate_bind"/>
    <property type="match status" value="1"/>
</dbReference>
<dbReference type="PRINTS" id="PR00095">
    <property type="entry name" value="ANTSNTHASEI"/>
</dbReference>
<reference evidence="3" key="1">
    <citation type="submission" date="2022-06" db="EMBL/GenBank/DDBJ databases">
        <title>Devosia sp. XJ19-45 genome assembly.</title>
        <authorList>
            <person name="Li B."/>
            <person name="Cai M."/>
            <person name="Nie G."/>
            <person name="Li W."/>
        </authorList>
    </citation>
    <scope>NUCLEOTIDE SEQUENCE</scope>
    <source>
        <strain evidence="3">XJ19-45</strain>
    </source>
</reference>
<dbReference type="InterPro" id="IPR001544">
    <property type="entry name" value="Aminotrans_IV"/>
</dbReference>
<dbReference type="NCBIfam" id="TIGR00553">
    <property type="entry name" value="pabB"/>
    <property type="match status" value="1"/>
</dbReference>
<name>A0A9Q4AM99_9HYPH</name>
<dbReference type="GO" id="GO:0000162">
    <property type="term" value="P:L-tryptophan biosynthetic process"/>
    <property type="evidence" value="ECO:0007669"/>
    <property type="project" value="TreeGrafter"/>
</dbReference>
<dbReference type="Proteomes" id="UP001060275">
    <property type="component" value="Unassembled WGS sequence"/>
</dbReference>
<feature type="domain" description="Chorismate-utilising enzyme C-terminal" evidence="2">
    <location>
        <begin position="120"/>
        <end position="374"/>
    </location>
</feature>
<dbReference type="RefSeq" id="WP_254673622.1">
    <property type="nucleotide sequence ID" value="NZ_JAMWDU010000002.1"/>
</dbReference>
<comment type="caution">
    <text evidence="3">The sequence shown here is derived from an EMBL/GenBank/DDBJ whole genome shotgun (WGS) entry which is preliminary data.</text>
</comment>